<organism evidence="1 2">
    <name type="scientific">Fragilariopsis cylindrus CCMP1102</name>
    <dbReference type="NCBI Taxonomy" id="635003"/>
    <lineage>
        <taxon>Eukaryota</taxon>
        <taxon>Sar</taxon>
        <taxon>Stramenopiles</taxon>
        <taxon>Ochrophyta</taxon>
        <taxon>Bacillariophyta</taxon>
        <taxon>Bacillariophyceae</taxon>
        <taxon>Bacillariophycidae</taxon>
        <taxon>Bacillariales</taxon>
        <taxon>Bacillariaceae</taxon>
        <taxon>Fragilariopsis</taxon>
    </lineage>
</organism>
<dbReference type="InParanoid" id="A0A1E7FXB5"/>
<keyword evidence="2" id="KW-1185">Reference proteome</keyword>
<dbReference type="AlphaFoldDB" id="A0A1E7FXB5"/>
<dbReference type="EMBL" id="KV784353">
    <property type="protein sequence ID" value="OEU22802.1"/>
    <property type="molecule type" value="Genomic_DNA"/>
</dbReference>
<gene>
    <name evidence="1" type="ORF">FRACYDRAFT_232963</name>
</gene>
<dbReference type="KEGG" id="fcy:FRACYDRAFT_232963"/>
<dbReference type="Proteomes" id="UP000095751">
    <property type="component" value="Unassembled WGS sequence"/>
</dbReference>
<evidence type="ECO:0000313" key="2">
    <source>
        <dbReference type="Proteomes" id="UP000095751"/>
    </source>
</evidence>
<proteinExistence type="predicted"/>
<protein>
    <submittedName>
        <fullName evidence="1">Uncharacterized protein</fullName>
    </submittedName>
</protein>
<sequence>MSRYDEAFKHPNTGSMDFGVEEVCRKISCEPNFEKLSLSPTIVAQKSIQSFPKMQTAVWPFPPAVVPDSLTGDRGYMLYPNSIEVLAAYDNTFASRFDEDPILQTVLFHLGRKTAVEYDGNDMFNSFKFTLKQALVTRAKYAIALYMAFVYKLKQAQINGEKETFFTIETDRYRVLEEMYNTSGILSNYKKVMSPDLDEYMKVISPSKF</sequence>
<evidence type="ECO:0000313" key="1">
    <source>
        <dbReference type="EMBL" id="OEU22802.1"/>
    </source>
</evidence>
<reference evidence="1 2" key="1">
    <citation type="submission" date="2016-09" db="EMBL/GenBank/DDBJ databases">
        <title>Extensive genetic diversity and differential bi-allelic expression allows diatom success in the polar Southern Ocean.</title>
        <authorList>
            <consortium name="DOE Joint Genome Institute"/>
            <person name="Mock T."/>
            <person name="Otillar R.P."/>
            <person name="Strauss J."/>
            <person name="Dupont C."/>
            <person name="Frickenhaus S."/>
            <person name="Maumus F."/>
            <person name="Mcmullan M."/>
            <person name="Sanges R."/>
            <person name="Schmutz J."/>
            <person name="Toseland A."/>
            <person name="Valas R."/>
            <person name="Veluchamy A."/>
            <person name="Ward B.J."/>
            <person name="Allen A."/>
            <person name="Barry K."/>
            <person name="Falciatore A."/>
            <person name="Ferrante M."/>
            <person name="Fortunato A.E."/>
            <person name="Gloeckner G."/>
            <person name="Gruber A."/>
            <person name="Hipkin R."/>
            <person name="Janech M."/>
            <person name="Kroth P."/>
            <person name="Leese F."/>
            <person name="Lindquist E."/>
            <person name="Lyon B.R."/>
            <person name="Martin J."/>
            <person name="Mayer C."/>
            <person name="Parker M."/>
            <person name="Quesneville H."/>
            <person name="Raymond J."/>
            <person name="Uhlig C."/>
            <person name="Valentin K.U."/>
            <person name="Worden A.Z."/>
            <person name="Armbrust E.V."/>
            <person name="Bowler C."/>
            <person name="Green B."/>
            <person name="Moulton V."/>
            <person name="Van Oosterhout C."/>
            <person name="Grigoriev I."/>
        </authorList>
    </citation>
    <scope>NUCLEOTIDE SEQUENCE [LARGE SCALE GENOMIC DNA]</scope>
    <source>
        <strain evidence="1 2">CCMP1102</strain>
    </source>
</reference>
<name>A0A1E7FXB5_9STRA</name>
<accession>A0A1E7FXB5</accession>